<keyword evidence="3" id="KW-1185">Reference proteome</keyword>
<reference evidence="2 3" key="1">
    <citation type="submission" date="2021-06" db="EMBL/GenBank/DDBJ databases">
        <authorList>
            <person name="Palmer J.M."/>
        </authorList>
    </citation>
    <scope>NUCLEOTIDE SEQUENCE [LARGE SCALE GENOMIC DNA]</scope>
    <source>
        <strain evidence="3">if_2019</strain>
        <tissue evidence="2">Muscle</tissue>
    </source>
</reference>
<organism evidence="2 3">
    <name type="scientific">Ilyodon furcidens</name>
    <name type="common">goldbreast splitfin</name>
    <dbReference type="NCBI Taxonomy" id="33524"/>
    <lineage>
        <taxon>Eukaryota</taxon>
        <taxon>Metazoa</taxon>
        <taxon>Chordata</taxon>
        <taxon>Craniata</taxon>
        <taxon>Vertebrata</taxon>
        <taxon>Euteleostomi</taxon>
        <taxon>Actinopterygii</taxon>
        <taxon>Neopterygii</taxon>
        <taxon>Teleostei</taxon>
        <taxon>Neoteleostei</taxon>
        <taxon>Acanthomorphata</taxon>
        <taxon>Ovalentaria</taxon>
        <taxon>Atherinomorphae</taxon>
        <taxon>Cyprinodontiformes</taxon>
        <taxon>Goodeidae</taxon>
        <taxon>Ilyodon</taxon>
    </lineage>
</organism>
<comment type="caution">
    <text evidence="2">The sequence shown here is derived from an EMBL/GenBank/DDBJ whole genome shotgun (WGS) entry which is preliminary data.</text>
</comment>
<feature type="region of interest" description="Disordered" evidence="1">
    <location>
        <begin position="1"/>
        <end position="38"/>
    </location>
</feature>
<dbReference type="Proteomes" id="UP001482620">
    <property type="component" value="Unassembled WGS sequence"/>
</dbReference>
<protein>
    <submittedName>
        <fullName evidence="2">Uncharacterized protein</fullName>
    </submittedName>
</protein>
<accession>A0ABV0TFX2</accession>
<evidence type="ECO:0000313" key="2">
    <source>
        <dbReference type="EMBL" id="MEQ2230916.1"/>
    </source>
</evidence>
<name>A0ABV0TFX2_9TELE</name>
<proteinExistence type="predicted"/>
<dbReference type="EMBL" id="JAHRIQ010029210">
    <property type="protein sequence ID" value="MEQ2230916.1"/>
    <property type="molecule type" value="Genomic_DNA"/>
</dbReference>
<sequence>MGASNPSLEGPSSMVSSQLFSPESVDSHPAPSAVLQPSVQPPAQNWLQARLEKIKKGFMKKRCCGYVLHLMDHPEDLDLVHSVLQAEFIKEGWLDAPAPVSAGGPFLVAIRAAQIPKDPGPLPGIAKLYEPLQPQVPEFPGGSENGSPLLPEFPEGSENGSPLLPEFPEGFEDELPLILAPGSDTPEPDSGPDTPQLDTPKPDARSKPLRALPRPKSSLQTSEAPVSTSQTA</sequence>
<feature type="compositionally biased region" description="Polar residues" evidence="1">
    <location>
        <begin position="217"/>
        <end position="232"/>
    </location>
</feature>
<feature type="region of interest" description="Disordered" evidence="1">
    <location>
        <begin position="133"/>
        <end position="232"/>
    </location>
</feature>
<evidence type="ECO:0000313" key="3">
    <source>
        <dbReference type="Proteomes" id="UP001482620"/>
    </source>
</evidence>
<gene>
    <name evidence="2" type="ORF">ILYODFUR_034125</name>
</gene>
<evidence type="ECO:0000256" key="1">
    <source>
        <dbReference type="SAM" id="MobiDB-lite"/>
    </source>
</evidence>